<evidence type="ECO:0000259" key="4">
    <source>
        <dbReference type="PROSITE" id="PS50960"/>
    </source>
</evidence>
<dbReference type="Pfam" id="PF04218">
    <property type="entry name" value="CENP-B_N"/>
    <property type="match status" value="1"/>
</dbReference>
<dbReference type="InterPro" id="IPR007889">
    <property type="entry name" value="HTH_Psq"/>
</dbReference>
<dbReference type="Gene3D" id="1.10.10.60">
    <property type="entry name" value="Homeodomain-like"/>
    <property type="match status" value="1"/>
</dbReference>
<dbReference type="GO" id="GO:0003677">
    <property type="term" value="F:DNA binding"/>
    <property type="evidence" value="ECO:0007669"/>
    <property type="project" value="UniProtKB-UniRule"/>
</dbReference>
<dbReference type="SUPFAM" id="SSF46689">
    <property type="entry name" value="Homeodomain-like"/>
    <property type="match status" value="1"/>
</dbReference>
<evidence type="ECO:0000313" key="5">
    <source>
        <dbReference type="EMBL" id="CAD7445793.1"/>
    </source>
</evidence>
<organism evidence="5">
    <name type="scientific">Timema bartmani</name>
    <dbReference type="NCBI Taxonomy" id="61472"/>
    <lineage>
        <taxon>Eukaryota</taxon>
        <taxon>Metazoa</taxon>
        <taxon>Ecdysozoa</taxon>
        <taxon>Arthropoda</taxon>
        <taxon>Hexapoda</taxon>
        <taxon>Insecta</taxon>
        <taxon>Pterygota</taxon>
        <taxon>Neoptera</taxon>
        <taxon>Polyneoptera</taxon>
        <taxon>Phasmatodea</taxon>
        <taxon>Timematodea</taxon>
        <taxon>Timematoidea</taxon>
        <taxon>Timematidae</taxon>
        <taxon>Timema</taxon>
    </lineage>
</organism>
<sequence length="275" mass="30696">MGGKRTFLTLMKKYEINQEVDEKKITKTKIARQHGIPKSTLFTILKTREEIVNAQESSDEEGEEEMEEEPEDIPTTKDVLKAGDVYSRALKRQGASEELWFQFYNVKDFEFGGLNLEEVNPHLRGGSVENHLGKPPPVHPTKIRTSISPSSVVELNTTGALVNYATKGLVRLYFLEVYLQLPGERMENHIGENTLSTPNRESNLYLPVIGSLVYCESSALEHAATRGEWKTTEEKPPPVHPTEIQTTISPSLAVELNTTSALANYATEAGVCVIH</sequence>
<name>A0A7R9F2H8_9NEOP</name>
<feature type="domain" description="HTH psq-type" evidence="4">
    <location>
        <begin position="1"/>
        <end position="51"/>
    </location>
</feature>
<reference evidence="5" key="1">
    <citation type="submission" date="2020-11" db="EMBL/GenBank/DDBJ databases">
        <authorList>
            <person name="Tran Van P."/>
        </authorList>
    </citation>
    <scope>NUCLEOTIDE SEQUENCE</scope>
</reference>
<keyword evidence="2" id="KW-0539">Nucleus</keyword>
<dbReference type="AlphaFoldDB" id="A0A7R9F2H8"/>
<dbReference type="EMBL" id="OD567521">
    <property type="protein sequence ID" value="CAD7445793.1"/>
    <property type="molecule type" value="Genomic_DNA"/>
</dbReference>
<feature type="DNA-binding region" description="H-T-H motif" evidence="2">
    <location>
        <begin position="27"/>
        <end position="47"/>
    </location>
</feature>
<comment type="subcellular location">
    <subcellularLocation>
        <location evidence="1 2">Nucleus</location>
    </subcellularLocation>
</comment>
<feature type="compositionally biased region" description="Acidic residues" evidence="3">
    <location>
        <begin position="57"/>
        <end position="72"/>
    </location>
</feature>
<gene>
    <name evidence="5" type="ORF">TBIB3V08_LOCUS8137</name>
</gene>
<feature type="region of interest" description="Disordered" evidence="3">
    <location>
        <begin position="53"/>
        <end position="74"/>
    </location>
</feature>
<dbReference type="PROSITE" id="PS50960">
    <property type="entry name" value="HTH_PSQ"/>
    <property type="match status" value="1"/>
</dbReference>
<protein>
    <recommendedName>
        <fullName evidence="4">HTH psq-type domain-containing protein</fullName>
    </recommendedName>
</protein>
<proteinExistence type="predicted"/>
<dbReference type="GO" id="GO:0005634">
    <property type="term" value="C:nucleus"/>
    <property type="evidence" value="ECO:0007669"/>
    <property type="project" value="UniProtKB-SubCell"/>
</dbReference>
<dbReference type="InterPro" id="IPR009057">
    <property type="entry name" value="Homeodomain-like_sf"/>
</dbReference>
<accession>A0A7R9F2H8</accession>
<keyword evidence="2" id="KW-0238">DNA-binding</keyword>
<evidence type="ECO:0000256" key="3">
    <source>
        <dbReference type="SAM" id="MobiDB-lite"/>
    </source>
</evidence>
<evidence type="ECO:0000256" key="1">
    <source>
        <dbReference type="ARBA" id="ARBA00004123"/>
    </source>
</evidence>
<evidence type="ECO:0000256" key="2">
    <source>
        <dbReference type="PROSITE-ProRule" id="PRU00320"/>
    </source>
</evidence>